<evidence type="ECO:0000313" key="3">
    <source>
        <dbReference type="Proteomes" id="UP000822688"/>
    </source>
</evidence>
<keyword evidence="1" id="KW-0472">Membrane</keyword>
<keyword evidence="1" id="KW-0812">Transmembrane</keyword>
<dbReference type="Proteomes" id="UP000822688">
    <property type="component" value="Chromosome 2"/>
</dbReference>
<dbReference type="AlphaFoldDB" id="A0A8T0J2S0"/>
<reference evidence="2" key="1">
    <citation type="submission" date="2020-06" db="EMBL/GenBank/DDBJ databases">
        <title>WGS assembly of Ceratodon purpureus strain R40.</title>
        <authorList>
            <person name="Carey S.B."/>
            <person name="Jenkins J."/>
            <person name="Shu S."/>
            <person name="Lovell J.T."/>
            <person name="Sreedasyam A."/>
            <person name="Maumus F."/>
            <person name="Tiley G.P."/>
            <person name="Fernandez-Pozo N."/>
            <person name="Barry K."/>
            <person name="Chen C."/>
            <person name="Wang M."/>
            <person name="Lipzen A."/>
            <person name="Daum C."/>
            <person name="Saski C.A."/>
            <person name="Payton A.C."/>
            <person name="Mcbreen J.C."/>
            <person name="Conrad R.E."/>
            <person name="Kollar L.M."/>
            <person name="Olsson S."/>
            <person name="Huttunen S."/>
            <person name="Landis J.B."/>
            <person name="Wickett N.J."/>
            <person name="Johnson M.G."/>
            <person name="Rensing S.A."/>
            <person name="Grimwood J."/>
            <person name="Schmutz J."/>
            <person name="Mcdaniel S.F."/>
        </authorList>
    </citation>
    <scope>NUCLEOTIDE SEQUENCE</scope>
    <source>
        <strain evidence="2">R40</strain>
    </source>
</reference>
<evidence type="ECO:0000313" key="2">
    <source>
        <dbReference type="EMBL" id="KAG0589013.1"/>
    </source>
</evidence>
<name>A0A8T0J2S0_CERPU</name>
<keyword evidence="3" id="KW-1185">Reference proteome</keyword>
<comment type="caution">
    <text evidence="2">The sequence shown here is derived from an EMBL/GenBank/DDBJ whole genome shotgun (WGS) entry which is preliminary data.</text>
</comment>
<feature type="transmembrane region" description="Helical" evidence="1">
    <location>
        <begin position="14"/>
        <end position="38"/>
    </location>
</feature>
<dbReference type="EMBL" id="CM026422">
    <property type="protein sequence ID" value="KAG0589013.1"/>
    <property type="molecule type" value="Genomic_DNA"/>
</dbReference>
<gene>
    <name evidence="2" type="ORF">KC19_2G285600</name>
</gene>
<organism evidence="2 3">
    <name type="scientific">Ceratodon purpureus</name>
    <name type="common">Fire moss</name>
    <name type="synonym">Dicranum purpureum</name>
    <dbReference type="NCBI Taxonomy" id="3225"/>
    <lineage>
        <taxon>Eukaryota</taxon>
        <taxon>Viridiplantae</taxon>
        <taxon>Streptophyta</taxon>
        <taxon>Embryophyta</taxon>
        <taxon>Bryophyta</taxon>
        <taxon>Bryophytina</taxon>
        <taxon>Bryopsida</taxon>
        <taxon>Dicranidae</taxon>
        <taxon>Pseudoditrichales</taxon>
        <taxon>Ditrichaceae</taxon>
        <taxon>Ceratodon</taxon>
    </lineage>
</organism>
<accession>A0A8T0J2S0</accession>
<protein>
    <submittedName>
        <fullName evidence="2">Uncharacterized protein</fullName>
    </submittedName>
</protein>
<keyword evidence="1" id="KW-1133">Transmembrane helix</keyword>
<evidence type="ECO:0000256" key="1">
    <source>
        <dbReference type="SAM" id="Phobius"/>
    </source>
</evidence>
<proteinExistence type="predicted"/>
<sequence>MHPLTCWKYVLHKIMYICYKCFTLISGSVTILTVSLCLPQGTDESNRDVQNVRSAESNTRCLLVLQNIMVIEGSTLCL</sequence>